<dbReference type="RefSeq" id="WP_064338102.1">
    <property type="nucleotide sequence ID" value="NZ_AP022281.1"/>
</dbReference>
<proteinExistence type="predicted"/>
<evidence type="ECO:0000256" key="1">
    <source>
        <dbReference type="SAM" id="Phobius"/>
    </source>
</evidence>
<feature type="transmembrane region" description="Helical" evidence="1">
    <location>
        <begin position="120"/>
        <end position="141"/>
    </location>
</feature>
<organism evidence="3 4">
    <name type="scientific">Aeromonas veronii</name>
    <dbReference type="NCBI Taxonomy" id="654"/>
    <lineage>
        <taxon>Bacteria</taxon>
        <taxon>Pseudomonadati</taxon>
        <taxon>Pseudomonadota</taxon>
        <taxon>Gammaproteobacteria</taxon>
        <taxon>Aeromonadales</taxon>
        <taxon>Aeromonadaceae</taxon>
        <taxon>Aeromonas</taxon>
    </lineage>
</organism>
<evidence type="ECO:0000313" key="4">
    <source>
        <dbReference type="Proteomes" id="UP000076809"/>
    </source>
</evidence>
<dbReference type="InterPro" id="IPR048567">
    <property type="entry name" value="CyanoTRADDas_TM"/>
</dbReference>
<reference evidence="3 4" key="1">
    <citation type="journal article" date="2016" name="J. Clin. Microbiol.">
        <title>Detection and Whole-Genome Sequencing of Carbapenemase-Producing Aeromonas hydrophila Isolates from Routine Perirectal Surveillance Culture.</title>
        <authorList>
            <person name="Hughes H.Y."/>
            <person name="Conlan S.P."/>
            <person name="Lau A.F."/>
            <person name="Dekker J.P."/>
            <person name="Michelin A.V."/>
            <person name="Youn J.H."/>
            <person name="Henderson D.K."/>
            <person name="Frank K.M."/>
            <person name="Segre J.A."/>
            <person name="Palmore T.N."/>
        </authorList>
    </citation>
    <scope>NUCLEOTIDE SEQUENCE [LARGE SCALE GENOMIC DNA]</scope>
    <source>
        <strain evidence="3 4">AVNIH1</strain>
    </source>
</reference>
<keyword evidence="1" id="KW-0472">Membrane</keyword>
<dbReference type="Pfam" id="PF20712">
    <property type="entry name" value="CyanoTRADDas_TM"/>
    <property type="match status" value="1"/>
</dbReference>
<keyword evidence="1" id="KW-0812">Transmembrane</keyword>
<feature type="transmembrane region" description="Helical" evidence="1">
    <location>
        <begin position="93"/>
        <end position="114"/>
    </location>
</feature>
<protein>
    <recommendedName>
        <fullName evidence="2">Cyanobacterial TRADD-N associated 2 transmembrane domain-containing protein</fullName>
    </recommendedName>
</protein>
<sequence>MSLGLEPKEVFAAIVATVSVVVSFASVAGALKAGVLKKIKFGSLELEASNEEYISIKQSLKKDAETSTKDVPFEIEQLANYYSQILSQSKTSFWFSLIFASLGFATIVIAAFLYTDANGMATVAQFTAGIIMDAVAGLFFVQSRNAQRSMGEFFDKLRKDRLHMESKIISEKINSEQAKDAIRLHLSLHYAEVQNAEAIAKHITENCLGQPNIVD</sequence>
<name>A0AAC9B4Z5_AERVE</name>
<feature type="domain" description="Cyanobacterial TRADD-N associated 2 transmembrane" evidence="2">
    <location>
        <begin position="86"/>
        <end position="150"/>
    </location>
</feature>
<dbReference type="AlphaFoldDB" id="A0AAC9B4Z5"/>
<evidence type="ECO:0000259" key="2">
    <source>
        <dbReference type="Pfam" id="PF20712"/>
    </source>
</evidence>
<keyword evidence="1" id="KW-1133">Transmembrane helix</keyword>
<evidence type="ECO:0000313" key="3">
    <source>
        <dbReference type="EMBL" id="ANB51715.1"/>
    </source>
</evidence>
<feature type="transmembrane region" description="Helical" evidence="1">
    <location>
        <begin position="12"/>
        <end position="31"/>
    </location>
</feature>
<dbReference type="EMBL" id="CP014774">
    <property type="protein sequence ID" value="ANB51715.1"/>
    <property type="molecule type" value="Genomic_DNA"/>
</dbReference>
<accession>A0AAC9B4Z5</accession>
<gene>
    <name evidence="3" type="ORF">WM43_03040</name>
</gene>
<dbReference type="Proteomes" id="UP000076809">
    <property type="component" value="Chromosome"/>
</dbReference>